<dbReference type="Proteomes" id="UP000504633">
    <property type="component" value="Unplaced"/>
</dbReference>
<dbReference type="InterPro" id="IPR017925">
    <property type="entry name" value="DHFR_CS"/>
</dbReference>
<dbReference type="GO" id="GO:0046655">
    <property type="term" value="P:folic acid metabolic process"/>
    <property type="evidence" value="ECO:0007669"/>
    <property type="project" value="TreeGrafter"/>
</dbReference>
<comment type="catalytic activity">
    <reaction evidence="8">
        <text>(6S)-5,6,7,8-tetrahydrofolate + NADP(+) = 7,8-dihydrofolate + NADPH + H(+)</text>
        <dbReference type="Rhea" id="RHEA:15009"/>
        <dbReference type="ChEBI" id="CHEBI:15378"/>
        <dbReference type="ChEBI" id="CHEBI:57451"/>
        <dbReference type="ChEBI" id="CHEBI:57453"/>
        <dbReference type="ChEBI" id="CHEBI:57783"/>
        <dbReference type="ChEBI" id="CHEBI:58349"/>
        <dbReference type="EC" id="1.5.1.3"/>
    </reaction>
</comment>
<keyword evidence="6" id="KW-0560">Oxidoreductase</keyword>
<evidence type="ECO:0000256" key="2">
    <source>
        <dbReference type="ARBA" id="ARBA00009539"/>
    </source>
</evidence>
<dbReference type="KEGG" id="dhe:111603464"/>
<evidence type="ECO:0000256" key="3">
    <source>
        <dbReference type="ARBA" id="ARBA00012856"/>
    </source>
</evidence>
<dbReference type="UniPathway" id="UPA00077">
    <property type="reaction ID" value="UER00158"/>
</dbReference>
<dbReference type="FunFam" id="3.40.430.10:FF:000002">
    <property type="entry name" value="Dihydrofolate reductase"/>
    <property type="match status" value="1"/>
</dbReference>
<evidence type="ECO:0000256" key="8">
    <source>
        <dbReference type="ARBA" id="ARBA00048873"/>
    </source>
</evidence>
<dbReference type="PANTHER" id="PTHR48069">
    <property type="entry name" value="DIHYDROFOLATE REDUCTASE"/>
    <property type="match status" value="1"/>
</dbReference>
<dbReference type="Pfam" id="PF00186">
    <property type="entry name" value="DHFR_1"/>
    <property type="match status" value="1"/>
</dbReference>
<dbReference type="PANTHER" id="PTHR48069:SF3">
    <property type="entry name" value="DIHYDROFOLATE REDUCTASE"/>
    <property type="match status" value="1"/>
</dbReference>
<dbReference type="GO" id="GO:0004146">
    <property type="term" value="F:dihydrofolate reductase activity"/>
    <property type="evidence" value="ECO:0007669"/>
    <property type="project" value="UniProtKB-EC"/>
</dbReference>
<keyword evidence="5" id="KW-0521">NADP</keyword>
<dbReference type="GO" id="GO:0005739">
    <property type="term" value="C:mitochondrion"/>
    <property type="evidence" value="ECO:0007669"/>
    <property type="project" value="TreeGrafter"/>
</dbReference>
<dbReference type="PROSITE" id="PS51330">
    <property type="entry name" value="DHFR_2"/>
    <property type="match status" value="1"/>
</dbReference>
<comment type="function">
    <text evidence="7">Key enzyme in folate metabolism. Catalyzes an essential reaction for de novo glycine and purine synthesis, and for DNA precursor synthesis.</text>
</comment>
<dbReference type="CTD" id="1719"/>
<dbReference type="GO" id="GO:0046452">
    <property type="term" value="P:dihydrofolate metabolic process"/>
    <property type="evidence" value="ECO:0007669"/>
    <property type="project" value="TreeGrafter"/>
</dbReference>
<dbReference type="OMA" id="RDNQLPW"/>
<dbReference type="InterPro" id="IPR012259">
    <property type="entry name" value="DHFR"/>
</dbReference>
<dbReference type="GO" id="GO:0046654">
    <property type="term" value="P:tetrahydrofolate biosynthetic process"/>
    <property type="evidence" value="ECO:0007669"/>
    <property type="project" value="UniProtKB-UniPathway"/>
</dbReference>
<protein>
    <recommendedName>
        <fullName evidence="3">dihydrofolate reductase</fullName>
        <ecNumber evidence="3">1.5.1.3</ecNumber>
    </recommendedName>
</protein>
<dbReference type="RefSeq" id="XP_023176821.1">
    <property type="nucleotide sequence ID" value="XM_023321053.2"/>
</dbReference>
<evidence type="ECO:0000256" key="9">
    <source>
        <dbReference type="RuleBase" id="RU004474"/>
    </source>
</evidence>
<evidence type="ECO:0000256" key="4">
    <source>
        <dbReference type="ARBA" id="ARBA00022563"/>
    </source>
</evidence>
<dbReference type="InterPro" id="IPR024072">
    <property type="entry name" value="DHFR-like_dom_sf"/>
</dbReference>
<dbReference type="InterPro" id="IPR001796">
    <property type="entry name" value="DHFR_dom"/>
</dbReference>
<dbReference type="GeneID" id="111603464"/>
<evidence type="ECO:0000313" key="11">
    <source>
        <dbReference type="Proteomes" id="UP000504633"/>
    </source>
</evidence>
<dbReference type="SUPFAM" id="SSF53597">
    <property type="entry name" value="Dihydrofolate reductase-like"/>
    <property type="match status" value="1"/>
</dbReference>
<dbReference type="PRINTS" id="PR00070">
    <property type="entry name" value="DHFR"/>
</dbReference>
<feature type="domain" description="DHFR" evidence="10">
    <location>
        <begin position="3"/>
        <end position="183"/>
    </location>
</feature>
<evidence type="ECO:0000256" key="7">
    <source>
        <dbReference type="ARBA" id="ARBA00025067"/>
    </source>
</evidence>
<evidence type="ECO:0000313" key="12">
    <source>
        <dbReference type="RefSeq" id="XP_023176821.1"/>
    </source>
</evidence>
<proteinExistence type="inferred from homology"/>
<evidence type="ECO:0000256" key="5">
    <source>
        <dbReference type="ARBA" id="ARBA00022857"/>
    </source>
</evidence>
<dbReference type="GO" id="GO:0006730">
    <property type="term" value="P:one-carbon metabolic process"/>
    <property type="evidence" value="ECO:0007669"/>
    <property type="project" value="UniProtKB-KW"/>
</dbReference>
<reference evidence="12" key="1">
    <citation type="submission" date="2025-08" db="UniProtKB">
        <authorList>
            <consortium name="RefSeq"/>
        </authorList>
    </citation>
    <scope>IDENTIFICATION</scope>
    <source>
        <strain evidence="12">15085-1641.00</strain>
        <tissue evidence="12">Whole body</tissue>
    </source>
</reference>
<organism evidence="11 12">
    <name type="scientific">Drosophila hydei</name>
    <name type="common">Fruit fly</name>
    <dbReference type="NCBI Taxonomy" id="7224"/>
    <lineage>
        <taxon>Eukaryota</taxon>
        <taxon>Metazoa</taxon>
        <taxon>Ecdysozoa</taxon>
        <taxon>Arthropoda</taxon>
        <taxon>Hexapoda</taxon>
        <taxon>Insecta</taxon>
        <taxon>Pterygota</taxon>
        <taxon>Neoptera</taxon>
        <taxon>Endopterygota</taxon>
        <taxon>Diptera</taxon>
        <taxon>Brachycera</taxon>
        <taxon>Muscomorpha</taxon>
        <taxon>Ephydroidea</taxon>
        <taxon>Drosophilidae</taxon>
        <taxon>Drosophila</taxon>
    </lineage>
</organism>
<evidence type="ECO:0000256" key="6">
    <source>
        <dbReference type="ARBA" id="ARBA00023002"/>
    </source>
</evidence>
<dbReference type="OrthoDB" id="4664297at2759"/>
<comment type="similarity">
    <text evidence="2 9">Belongs to the dihydrofolate reductase family.</text>
</comment>
<gene>
    <name evidence="12" type="primary">LOC111603464</name>
</gene>
<name>A0A6J1MD70_DROHY</name>
<dbReference type="AlphaFoldDB" id="A0A6J1MD70"/>
<dbReference type="GO" id="GO:0050661">
    <property type="term" value="F:NADP binding"/>
    <property type="evidence" value="ECO:0007669"/>
    <property type="project" value="InterPro"/>
</dbReference>
<keyword evidence="11" id="KW-1185">Reference proteome</keyword>
<sequence length="184" mass="21297">MLKYNLIVAVCENFGIGFKGDLPWRLKSELMYFSRTTKRVSDPSKRNVVIMGKKTYLGVPPTKRPLADRLNIVLSTTMTQKELPENVLLCRSLDEAMQTLESKPWCKQLENIWIVGGSGVYAEAMESPRCHRLYLTKIQERFECDTFFPNIPVSFQEVPLDEYTPHGVQEENGIKYEHKILEKH</sequence>
<dbReference type="CDD" id="cd00209">
    <property type="entry name" value="DHFR"/>
    <property type="match status" value="1"/>
</dbReference>
<dbReference type="PROSITE" id="PS00075">
    <property type="entry name" value="DHFR_1"/>
    <property type="match status" value="1"/>
</dbReference>
<evidence type="ECO:0000256" key="1">
    <source>
        <dbReference type="ARBA" id="ARBA00004903"/>
    </source>
</evidence>
<keyword evidence="4" id="KW-0554">One-carbon metabolism</keyword>
<evidence type="ECO:0000259" key="10">
    <source>
        <dbReference type="PROSITE" id="PS51330"/>
    </source>
</evidence>
<dbReference type="EC" id="1.5.1.3" evidence="3"/>
<dbReference type="Gene3D" id="3.40.430.10">
    <property type="entry name" value="Dihydrofolate Reductase, subunit A"/>
    <property type="match status" value="1"/>
</dbReference>
<comment type="pathway">
    <text evidence="1">Cofactor biosynthesis; tetrahydrofolate biosynthesis; 5,6,7,8-tetrahydrofolate from 7,8-dihydrofolate: step 1/1.</text>
</comment>
<accession>A0A6J1MD70</accession>